<dbReference type="Proteomes" id="UP001152798">
    <property type="component" value="Chromosome 3"/>
</dbReference>
<dbReference type="EMBL" id="OV725079">
    <property type="protein sequence ID" value="CAH1394623.1"/>
    <property type="molecule type" value="Genomic_DNA"/>
</dbReference>
<feature type="region of interest" description="Disordered" evidence="1">
    <location>
        <begin position="1"/>
        <end position="26"/>
    </location>
</feature>
<name>A0A9P0ED70_NEZVI</name>
<reference evidence="2" key="1">
    <citation type="submission" date="2022-01" db="EMBL/GenBank/DDBJ databases">
        <authorList>
            <person name="King R."/>
        </authorList>
    </citation>
    <scope>NUCLEOTIDE SEQUENCE</scope>
</reference>
<protein>
    <submittedName>
        <fullName evidence="2">Uncharacterized protein</fullName>
    </submittedName>
</protein>
<feature type="compositionally biased region" description="Basic and acidic residues" evidence="1">
    <location>
        <begin position="1"/>
        <end position="11"/>
    </location>
</feature>
<organism evidence="2 3">
    <name type="scientific">Nezara viridula</name>
    <name type="common">Southern green stink bug</name>
    <name type="synonym">Cimex viridulus</name>
    <dbReference type="NCBI Taxonomy" id="85310"/>
    <lineage>
        <taxon>Eukaryota</taxon>
        <taxon>Metazoa</taxon>
        <taxon>Ecdysozoa</taxon>
        <taxon>Arthropoda</taxon>
        <taxon>Hexapoda</taxon>
        <taxon>Insecta</taxon>
        <taxon>Pterygota</taxon>
        <taxon>Neoptera</taxon>
        <taxon>Paraneoptera</taxon>
        <taxon>Hemiptera</taxon>
        <taxon>Heteroptera</taxon>
        <taxon>Panheteroptera</taxon>
        <taxon>Pentatomomorpha</taxon>
        <taxon>Pentatomoidea</taxon>
        <taxon>Pentatomidae</taxon>
        <taxon>Pentatominae</taxon>
        <taxon>Nezara</taxon>
    </lineage>
</organism>
<gene>
    <name evidence="2" type="ORF">NEZAVI_LOCUS5088</name>
</gene>
<evidence type="ECO:0000256" key="1">
    <source>
        <dbReference type="SAM" id="MobiDB-lite"/>
    </source>
</evidence>
<evidence type="ECO:0000313" key="3">
    <source>
        <dbReference type="Proteomes" id="UP001152798"/>
    </source>
</evidence>
<sequence length="133" mass="15152">MPSSERNREQCSAEEPNIQGREEMMPLSKAGTDSYALDAVSKSAGHIVMNPISVEQRANLLRETGLYELSENDFRQMNVPLNPERFPQQKRGDEEMKSCPSYLTPSNHGPIQDSDPDNGDEIPYKIRRKDQER</sequence>
<proteinExistence type="predicted"/>
<evidence type="ECO:0000313" key="2">
    <source>
        <dbReference type="EMBL" id="CAH1394623.1"/>
    </source>
</evidence>
<accession>A0A9P0ED70</accession>
<feature type="region of interest" description="Disordered" evidence="1">
    <location>
        <begin position="78"/>
        <end position="133"/>
    </location>
</feature>
<dbReference type="AlphaFoldDB" id="A0A9P0ED70"/>
<keyword evidence="3" id="KW-1185">Reference proteome</keyword>